<dbReference type="EMBL" id="AATS01000004">
    <property type="protein sequence ID" value="EAU54963.1"/>
    <property type="molecule type" value="Genomic_DNA"/>
</dbReference>
<gene>
    <name evidence="1" type="ORF">SPV1_06459</name>
</gene>
<keyword evidence="2" id="KW-1185">Reference proteome</keyword>
<accession>Q0F0R5</accession>
<dbReference type="InParanoid" id="Q0F0R5"/>
<protein>
    <submittedName>
        <fullName evidence="1">Uncharacterized protein</fullName>
    </submittedName>
</protein>
<evidence type="ECO:0000313" key="1">
    <source>
        <dbReference type="EMBL" id="EAU54963.1"/>
    </source>
</evidence>
<dbReference type="HOGENOM" id="CLU_2206855_0_0_0"/>
<evidence type="ECO:0000313" key="2">
    <source>
        <dbReference type="Proteomes" id="UP000005297"/>
    </source>
</evidence>
<reference evidence="1 2" key="1">
    <citation type="submission" date="2006-09" db="EMBL/GenBank/DDBJ databases">
        <authorList>
            <person name="Emerson D."/>
            <person name="Ferriera S."/>
            <person name="Johnson J."/>
            <person name="Kravitz S."/>
            <person name="Halpern A."/>
            <person name="Remington K."/>
            <person name="Beeson K."/>
            <person name="Tran B."/>
            <person name="Rogers Y.-H."/>
            <person name="Friedman R."/>
            <person name="Venter J.C."/>
        </authorList>
    </citation>
    <scope>NUCLEOTIDE SEQUENCE [LARGE SCALE GENOMIC DNA]</scope>
    <source>
        <strain evidence="1 2">PV-1</strain>
    </source>
</reference>
<organism evidence="1 2">
    <name type="scientific">Mariprofundus ferrooxydans PV-1</name>
    <dbReference type="NCBI Taxonomy" id="314345"/>
    <lineage>
        <taxon>Bacteria</taxon>
        <taxon>Pseudomonadati</taxon>
        <taxon>Pseudomonadota</taxon>
        <taxon>Candidatius Mariprofundia</taxon>
        <taxon>Mariprofundales</taxon>
        <taxon>Mariprofundaceae</taxon>
        <taxon>Mariprofundus</taxon>
    </lineage>
</organism>
<name>Q0F0R5_9PROT</name>
<proteinExistence type="predicted"/>
<dbReference type="AlphaFoldDB" id="Q0F0R5"/>
<dbReference type="Proteomes" id="UP000005297">
    <property type="component" value="Unassembled WGS sequence"/>
</dbReference>
<comment type="caution">
    <text evidence="1">The sequence shown here is derived from an EMBL/GenBank/DDBJ whole genome shotgun (WGS) entry which is preliminary data.</text>
</comment>
<sequence>MQAKRILWAYVNSNRRMMSEGFCALPLWCALKQRDYVGLLPSTPAGPPQVAFESAILPIRRQFFRTEKLHALRPARVEHMDVRHDNFSGQKNCTLQRPYGWSTGCAT</sequence>